<proteinExistence type="predicted"/>
<accession>A0A6J6AF66</accession>
<dbReference type="SUPFAM" id="SSF88723">
    <property type="entry name" value="PIN domain-like"/>
    <property type="match status" value="1"/>
</dbReference>
<protein>
    <submittedName>
        <fullName evidence="3">Unannotated protein</fullName>
    </submittedName>
</protein>
<evidence type="ECO:0000313" key="4">
    <source>
        <dbReference type="EMBL" id="CAB4666347.1"/>
    </source>
</evidence>
<dbReference type="InterPro" id="IPR029060">
    <property type="entry name" value="PIN-like_dom_sf"/>
</dbReference>
<evidence type="ECO:0000256" key="1">
    <source>
        <dbReference type="ARBA" id="ARBA00022842"/>
    </source>
</evidence>
<organism evidence="3">
    <name type="scientific">freshwater metagenome</name>
    <dbReference type="NCBI Taxonomy" id="449393"/>
    <lineage>
        <taxon>unclassified sequences</taxon>
        <taxon>metagenomes</taxon>
        <taxon>ecological metagenomes</taxon>
    </lineage>
</organism>
<dbReference type="InterPro" id="IPR044153">
    <property type="entry name" value="PIN_Pae0151-like"/>
</dbReference>
<reference evidence="3" key="1">
    <citation type="submission" date="2020-05" db="EMBL/GenBank/DDBJ databases">
        <authorList>
            <person name="Chiriac C."/>
            <person name="Salcher M."/>
            <person name="Ghai R."/>
            <person name="Kavagutti S V."/>
        </authorList>
    </citation>
    <scope>NUCLEOTIDE SEQUENCE</scope>
</reference>
<evidence type="ECO:0000313" key="5">
    <source>
        <dbReference type="EMBL" id="CAB5046224.1"/>
    </source>
</evidence>
<keyword evidence="1" id="KW-0460">Magnesium</keyword>
<dbReference type="PANTHER" id="PTHR35901:SF1">
    <property type="entry name" value="EXONUCLEASE VAPC9"/>
    <property type="match status" value="1"/>
</dbReference>
<dbReference type="InterPro" id="IPR002716">
    <property type="entry name" value="PIN_dom"/>
</dbReference>
<dbReference type="Gene3D" id="3.40.50.1010">
    <property type="entry name" value="5'-nuclease"/>
    <property type="match status" value="1"/>
</dbReference>
<dbReference type="EMBL" id="CAETWZ010000008">
    <property type="protein sequence ID" value="CAB4367371.1"/>
    <property type="molecule type" value="Genomic_DNA"/>
</dbReference>
<dbReference type="InterPro" id="IPR051619">
    <property type="entry name" value="TypeII_TA_RNase_PINc/VapC"/>
</dbReference>
<sequence length="128" mass="14604">MKTVDASSLINLLAYPDEFSSHQNLLDDNLIAPAILVPEFLSGIRKLAIRKRIPTNLVNRIVTRFEGLQIELFTMSVYRRELWAMTKNFSPYDATYVLLAQTTYTPLITSDARMAKAAQRNTEIILLK</sequence>
<dbReference type="CDD" id="cd09873">
    <property type="entry name" value="PIN_Pae0151-like"/>
    <property type="match status" value="1"/>
</dbReference>
<dbReference type="AlphaFoldDB" id="A0A6J6AF66"/>
<dbReference type="EMBL" id="CAEZXA010000012">
    <property type="protein sequence ID" value="CAB4666347.1"/>
    <property type="molecule type" value="Genomic_DNA"/>
</dbReference>
<name>A0A6J6AF66_9ZZZZ</name>
<evidence type="ECO:0000259" key="2">
    <source>
        <dbReference type="Pfam" id="PF01850"/>
    </source>
</evidence>
<gene>
    <name evidence="4" type="ORF">UFOPK2334_00262</name>
    <name evidence="3" type="ORF">UFOPK4179_00152</name>
    <name evidence="5" type="ORF">UFOPK4293_00371</name>
</gene>
<dbReference type="EMBL" id="CAFBQH010000014">
    <property type="protein sequence ID" value="CAB5046224.1"/>
    <property type="molecule type" value="Genomic_DNA"/>
</dbReference>
<dbReference type="Pfam" id="PF01850">
    <property type="entry name" value="PIN"/>
    <property type="match status" value="1"/>
</dbReference>
<dbReference type="PANTHER" id="PTHR35901">
    <property type="entry name" value="RIBONUCLEASE VAPC3"/>
    <property type="match status" value="1"/>
</dbReference>
<feature type="domain" description="PIN" evidence="2">
    <location>
        <begin position="4"/>
        <end position="118"/>
    </location>
</feature>
<evidence type="ECO:0000313" key="3">
    <source>
        <dbReference type="EMBL" id="CAB4367371.1"/>
    </source>
</evidence>